<dbReference type="GO" id="GO:0047490">
    <property type="term" value="F:pectin lyase activity"/>
    <property type="evidence" value="ECO:0007669"/>
    <property type="project" value="UniProtKB-EC"/>
</dbReference>
<feature type="domain" description="Pectate lyase" evidence="10">
    <location>
        <begin position="261"/>
        <end position="467"/>
    </location>
</feature>
<dbReference type="SUPFAM" id="SSF50370">
    <property type="entry name" value="Ricin B-like lectins"/>
    <property type="match status" value="1"/>
</dbReference>
<dbReference type="InterPro" id="IPR011050">
    <property type="entry name" value="Pectin_lyase_fold/virulence"/>
</dbReference>
<dbReference type="EMBL" id="FNDD01000029">
    <property type="protein sequence ID" value="SDH78629.1"/>
    <property type="molecule type" value="Genomic_DNA"/>
</dbReference>
<evidence type="ECO:0000259" key="10">
    <source>
        <dbReference type="SMART" id="SM00656"/>
    </source>
</evidence>
<dbReference type="CDD" id="cd00161">
    <property type="entry name" value="beta-trefoil_Ricin-like"/>
    <property type="match status" value="1"/>
</dbReference>
<dbReference type="GO" id="GO:0030570">
    <property type="term" value="F:pectate lyase activity"/>
    <property type="evidence" value="ECO:0007669"/>
    <property type="project" value="InterPro"/>
</dbReference>
<keyword evidence="3 7" id="KW-0456">Lyase</keyword>
<keyword evidence="8" id="KW-0732">Signal</keyword>
<dbReference type="OrthoDB" id="9146392at2"/>
<evidence type="ECO:0000256" key="8">
    <source>
        <dbReference type="SAM" id="SignalP"/>
    </source>
</evidence>
<dbReference type="PANTHER" id="PTHR31683">
    <property type="entry name" value="PECTATE LYASE 18-RELATED"/>
    <property type="match status" value="1"/>
</dbReference>
<organism evidence="11 12">
    <name type="scientific">Vibrio xiamenensis</name>
    <dbReference type="NCBI Taxonomy" id="861298"/>
    <lineage>
        <taxon>Bacteria</taxon>
        <taxon>Pseudomonadati</taxon>
        <taxon>Pseudomonadota</taxon>
        <taxon>Gammaproteobacteria</taxon>
        <taxon>Vibrionales</taxon>
        <taxon>Vibrionaceae</taxon>
        <taxon>Vibrio</taxon>
    </lineage>
</organism>
<keyword evidence="7" id="KW-0119">Carbohydrate metabolism</keyword>
<evidence type="ECO:0000256" key="6">
    <source>
        <dbReference type="ARBA" id="ARBA00039082"/>
    </source>
</evidence>
<keyword evidence="12" id="KW-1185">Reference proteome</keyword>
<evidence type="ECO:0000256" key="5">
    <source>
        <dbReference type="ARBA" id="ARBA00037631"/>
    </source>
</evidence>
<evidence type="ECO:0000256" key="2">
    <source>
        <dbReference type="ARBA" id="ARBA00023180"/>
    </source>
</evidence>
<dbReference type="GO" id="GO:0000272">
    <property type="term" value="P:polysaccharide catabolic process"/>
    <property type="evidence" value="ECO:0007669"/>
    <property type="project" value="UniProtKB-KW"/>
</dbReference>
<dbReference type="RefSeq" id="WP_093277949.1">
    <property type="nucleotide sequence ID" value="NZ_FNDD01000029.1"/>
</dbReference>
<keyword evidence="7" id="KW-0624">Polysaccharide degradation</keyword>
<dbReference type="InterPro" id="IPR035992">
    <property type="entry name" value="Ricin_B-like_lectins"/>
</dbReference>
<gene>
    <name evidence="11" type="ORF">SAMN04488136_12931</name>
</gene>
<evidence type="ECO:0000256" key="3">
    <source>
        <dbReference type="ARBA" id="ARBA00023239"/>
    </source>
</evidence>
<evidence type="ECO:0000313" key="11">
    <source>
        <dbReference type="EMBL" id="SDH78629.1"/>
    </source>
</evidence>
<evidence type="ECO:0000256" key="1">
    <source>
        <dbReference type="ARBA" id="ARBA00023157"/>
    </source>
</evidence>
<evidence type="ECO:0000313" key="12">
    <source>
        <dbReference type="Proteomes" id="UP000198854"/>
    </source>
</evidence>
<dbReference type="Pfam" id="PF14200">
    <property type="entry name" value="RicinB_lectin_2"/>
    <property type="match status" value="2"/>
</dbReference>
<evidence type="ECO:0000256" key="7">
    <source>
        <dbReference type="RuleBase" id="RU361173"/>
    </source>
</evidence>
<dbReference type="SMART" id="SM00656">
    <property type="entry name" value="Amb_all"/>
    <property type="match status" value="1"/>
</dbReference>
<name>A0A1G8F9G5_9VIBR</name>
<comment type="catalytic activity">
    <reaction evidence="4">
        <text>Eliminative cleavage of (1-&gt;4)-alpha-D-galacturonan methyl ester to give oligosaccharides with 4-deoxy-6-O-methyl-alpha-D-galact-4-enuronosyl groups at their non-reducing ends.</text>
        <dbReference type="EC" id="4.2.2.10"/>
    </reaction>
</comment>
<dbReference type="PANTHER" id="PTHR31683:SF67">
    <property type="entry name" value="PECTIN LYASE F-RELATED"/>
    <property type="match status" value="1"/>
</dbReference>
<dbReference type="Proteomes" id="UP000198854">
    <property type="component" value="Unassembled WGS sequence"/>
</dbReference>
<keyword evidence="7" id="KW-0964">Secreted</keyword>
<dbReference type="Gene3D" id="2.160.20.10">
    <property type="entry name" value="Single-stranded right-handed beta-helix, Pectin lyase-like"/>
    <property type="match status" value="1"/>
</dbReference>
<dbReference type="STRING" id="861298.SAMN04488136_12931"/>
<dbReference type="Pfam" id="PF00544">
    <property type="entry name" value="Pectate_lyase_4"/>
    <property type="match status" value="1"/>
</dbReference>
<feature type="chain" id="PRO_5011775727" description="pectin lyase" evidence="8">
    <location>
        <begin position="29"/>
        <end position="527"/>
    </location>
</feature>
<dbReference type="InterPro" id="IPR012334">
    <property type="entry name" value="Pectin_lyas_fold"/>
</dbReference>
<dbReference type="Gene3D" id="2.80.10.50">
    <property type="match status" value="3"/>
</dbReference>
<dbReference type="PROSITE" id="PS50231">
    <property type="entry name" value="RICIN_B_LECTIN"/>
    <property type="match status" value="1"/>
</dbReference>
<comment type="function">
    <text evidence="5">Pectinolytic enzymes consist of four classes of enzymes: pectin lyase, polygalacturonase, pectin methylesterase and rhamnogalacturonase. Among pectinolytic enzymes, pectin lyase is the most important in depolymerization of pectin, since it cleaves internal glycosidic bonds of highly methylated pectins.</text>
</comment>
<comment type="similarity">
    <text evidence="7">Belongs to the polysaccharide lyase 1 family.</text>
</comment>
<feature type="signal peptide" evidence="8">
    <location>
        <begin position="1"/>
        <end position="28"/>
    </location>
</feature>
<dbReference type="EC" id="4.2.2.10" evidence="6"/>
<dbReference type="AlphaFoldDB" id="A0A1G8F9G5"/>
<dbReference type="SMART" id="SM00458">
    <property type="entry name" value="RICIN"/>
    <property type="match status" value="1"/>
</dbReference>
<proteinExistence type="inferred from homology"/>
<feature type="domain" description="Ricin B lectin" evidence="9">
    <location>
        <begin position="38"/>
        <end position="173"/>
    </location>
</feature>
<dbReference type="InterPro" id="IPR000772">
    <property type="entry name" value="Ricin_B_lectin"/>
</dbReference>
<dbReference type="SUPFAM" id="SSF51126">
    <property type="entry name" value="Pectin lyase-like"/>
    <property type="match status" value="1"/>
</dbReference>
<reference evidence="12" key="1">
    <citation type="submission" date="2016-10" db="EMBL/GenBank/DDBJ databases">
        <authorList>
            <person name="Varghese N."/>
            <person name="Submissions S."/>
        </authorList>
    </citation>
    <scope>NUCLEOTIDE SEQUENCE [LARGE SCALE GENOMIC DNA]</scope>
    <source>
        <strain evidence="12">CGMCC 1.10228</strain>
    </source>
</reference>
<accession>A0A1G8F9G5</accession>
<evidence type="ECO:0000259" key="9">
    <source>
        <dbReference type="SMART" id="SM00458"/>
    </source>
</evidence>
<sequence length="527" mass="57125">MELIRKIRRWHKHLAFILVAFTSFAASAENCTVTPTSGNTYSIINRGSGLALDVNTSDTSDAPNVITYEYWGGTNQQFVLTQDSDGYWVIKSSYNSKVLDVLNSSTSNGANVLVYEDWEGDNQRWSLKASSSGGFNIVNKNSEMSLTVEGSDNEDNVYQNEDAAGSSQRWYINPISGSCESESDDDLVGFAAQSGDDGLSTTTGGGSTTAITVTTCDDLSDALSSSSAAVIQIPDGTTIDCHTSDRTVATCPLDCADWGDDGKTWYRVPVGSQTCTELGSDSDDTVNVTRNETTLTVGSNKTLEGLGSSSTISGASLNINGQTNVIIRNLTIKDINPALVEAGDGISVDDSSHVWIDHVAFSEISDGYVDVGDSQNVTLSWNRFYGYNEQVCANQHWYTNLVDNSQVTFHHNFWDTAAGRNPKVDGEDARVHLFNNYWKDITYFSIGGDDSAEVLVENNYFENSAKPHWNIGDAYFDASDNTYTGVSATDQYKDSGSTVFSDIDMYSYSLEDPSELGDEVDGGTGPQ</sequence>
<comment type="subcellular location">
    <subcellularLocation>
        <location evidence="7">Secreted</location>
    </subcellularLocation>
</comment>
<keyword evidence="2" id="KW-0325">Glycoprotein</keyword>
<protein>
    <recommendedName>
        <fullName evidence="6">pectin lyase</fullName>
        <ecNumber evidence="6">4.2.2.10</ecNumber>
    </recommendedName>
</protein>
<evidence type="ECO:0000256" key="4">
    <source>
        <dbReference type="ARBA" id="ARBA00036818"/>
    </source>
</evidence>
<dbReference type="InterPro" id="IPR045032">
    <property type="entry name" value="PEL"/>
</dbReference>
<dbReference type="InterPro" id="IPR002022">
    <property type="entry name" value="Pec_lyase"/>
</dbReference>
<dbReference type="GO" id="GO:0005576">
    <property type="term" value="C:extracellular region"/>
    <property type="evidence" value="ECO:0007669"/>
    <property type="project" value="UniProtKB-SubCell"/>
</dbReference>
<keyword evidence="1" id="KW-1015">Disulfide bond</keyword>